<protein>
    <recommendedName>
        <fullName evidence="4">mannose-6-phosphate isomerase</fullName>
        <ecNumber evidence="4">5.3.1.8</ecNumber>
    </recommendedName>
</protein>
<dbReference type="InterPro" id="IPR018050">
    <property type="entry name" value="Pmannose_isomerase-type1_CS"/>
</dbReference>
<keyword evidence="6" id="KW-0862">Zinc</keyword>
<comment type="cofactor">
    <cofactor evidence="2">
        <name>Zn(2+)</name>
        <dbReference type="ChEBI" id="CHEBI:29105"/>
    </cofactor>
</comment>
<evidence type="ECO:0000256" key="1">
    <source>
        <dbReference type="ARBA" id="ARBA00000757"/>
    </source>
</evidence>
<dbReference type="InterPro" id="IPR014710">
    <property type="entry name" value="RmlC-like_jellyroll"/>
</dbReference>
<dbReference type="Proteomes" id="UP001592528">
    <property type="component" value="Unassembled WGS sequence"/>
</dbReference>
<keyword evidence="5" id="KW-0479">Metal-binding</keyword>
<reference evidence="9 10" key="1">
    <citation type="submission" date="2024-09" db="EMBL/GenBank/DDBJ databases">
        <authorList>
            <person name="Lee S.D."/>
        </authorList>
    </citation>
    <scope>NUCLEOTIDE SEQUENCE [LARGE SCALE GENOMIC DNA]</scope>
    <source>
        <strain evidence="9 10">N1-5</strain>
    </source>
</reference>
<comment type="caution">
    <text evidence="9">The sequence shown here is derived from an EMBL/GenBank/DDBJ whole genome shotgun (WGS) entry which is preliminary data.</text>
</comment>
<dbReference type="NCBIfam" id="TIGR00218">
    <property type="entry name" value="manA"/>
    <property type="match status" value="1"/>
</dbReference>
<feature type="domain" description="Phosphomannose isomerase type I catalytic" evidence="8">
    <location>
        <begin position="3"/>
        <end position="153"/>
    </location>
</feature>
<evidence type="ECO:0000256" key="5">
    <source>
        <dbReference type="ARBA" id="ARBA00022723"/>
    </source>
</evidence>
<dbReference type="InterPro" id="IPR016305">
    <property type="entry name" value="Mannose-6-P_Isomerase"/>
</dbReference>
<dbReference type="EC" id="5.3.1.8" evidence="4"/>
<dbReference type="Gene3D" id="2.60.120.10">
    <property type="entry name" value="Jelly Rolls"/>
    <property type="match status" value="2"/>
</dbReference>
<proteinExistence type="inferred from homology"/>
<dbReference type="PANTHER" id="PTHR10309">
    <property type="entry name" value="MANNOSE-6-PHOSPHATE ISOMERASE"/>
    <property type="match status" value="1"/>
</dbReference>
<comment type="similarity">
    <text evidence="3">Belongs to the mannose-6-phosphate isomerase type 1 family.</text>
</comment>
<evidence type="ECO:0000256" key="3">
    <source>
        <dbReference type="ARBA" id="ARBA00010772"/>
    </source>
</evidence>
<dbReference type="RefSeq" id="WP_030264030.1">
    <property type="nucleotide sequence ID" value="NZ_JBHEZZ010000014.1"/>
</dbReference>
<dbReference type="PIRSF" id="PIRSF001480">
    <property type="entry name" value="Mannose-6-phosphate_isomerase"/>
    <property type="match status" value="1"/>
</dbReference>
<organism evidence="9 10">
    <name type="scientific">Streptacidiphilus cavernicola</name>
    <dbReference type="NCBI Taxonomy" id="3342716"/>
    <lineage>
        <taxon>Bacteria</taxon>
        <taxon>Bacillati</taxon>
        <taxon>Actinomycetota</taxon>
        <taxon>Actinomycetes</taxon>
        <taxon>Kitasatosporales</taxon>
        <taxon>Streptomycetaceae</taxon>
        <taxon>Streptacidiphilus</taxon>
    </lineage>
</organism>
<evidence type="ECO:0000256" key="6">
    <source>
        <dbReference type="ARBA" id="ARBA00022833"/>
    </source>
</evidence>
<dbReference type="InterPro" id="IPR046457">
    <property type="entry name" value="PMI_typeI_cat"/>
</dbReference>
<evidence type="ECO:0000313" key="10">
    <source>
        <dbReference type="Proteomes" id="UP001592528"/>
    </source>
</evidence>
<dbReference type="PROSITE" id="PS00965">
    <property type="entry name" value="PMI_I_1"/>
    <property type="match status" value="1"/>
</dbReference>
<evidence type="ECO:0000256" key="4">
    <source>
        <dbReference type="ARBA" id="ARBA00011956"/>
    </source>
</evidence>
<sequence length="422" mass="44743">MDRLSNTIRPYAWGSRTALPALLGTPATGEPQAELWMGAHPGAPSTVARERGPQTLDAVIAADPEGELGSAVVERFGPTLPFLLKVLAAGEPLSLQVHPDLEQAKAGFADEERRGVPIDAPYRNYKDANHKPELICALDDADAGAFEGLCGFRAPHETARLLESLAVPALAQLVEVLRSKPEEEALREALTLVLTTDPARVRETVADTAAALERAAADRPGDLSAEIHSALASYAALGRAFPDDPGAIAALLLNHVRLQPGEALYLGAGIPHAYLSGIGVELMANSDNVLRCGLTPKHVDVPELLRIVHFRSTDPGVLRPVPVPDSDGEELYPTPIDEFRLSRYLLDPADAGSHRIPTRTPQILLCTEGTAVLTDADGSSLTLRRGESAFIPAHGRGTDLLVTGASAGARSTVFRATVSLTQ</sequence>
<evidence type="ECO:0000313" key="9">
    <source>
        <dbReference type="EMBL" id="MFC1404247.1"/>
    </source>
</evidence>
<dbReference type="Gene3D" id="1.10.441.10">
    <property type="entry name" value="Phosphomannose Isomerase, domain 2"/>
    <property type="match status" value="1"/>
</dbReference>
<comment type="catalytic activity">
    <reaction evidence="1">
        <text>D-mannose 6-phosphate = D-fructose 6-phosphate</text>
        <dbReference type="Rhea" id="RHEA:12356"/>
        <dbReference type="ChEBI" id="CHEBI:58735"/>
        <dbReference type="ChEBI" id="CHEBI:61527"/>
        <dbReference type="EC" id="5.3.1.8"/>
    </reaction>
</comment>
<keyword evidence="7 9" id="KW-0413">Isomerase</keyword>
<dbReference type="SUPFAM" id="SSF51182">
    <property type="entry name" value="RmlC-like cupins"/>
    <property type="match status" value="1"/>
</dbReference>
<dbReference type="InterPro" id="IPR011051">
    <property type="entry name" value="RmlC_Cupin_sf"/>
</dbReference>
<gene>
    <name evidence="9" type="primary">manA</name>
    <name evidence="9" type="ORF">ACEZDJ_23420</name>
</gene>
<accession>A0ABV6US14</accession>
<evidence type="ECO:0000256" key="7">
    <source>
        <dbReference type="ARBA" id="ARBA00023235"/>
    </source>
</evidence>
<dbReference type="PRINTS" id="PR00714">
    <property type="entry name" value="MAN6PISMRASE"/>
</dbReference>
<name>A0ABV6US14_9ACTN</name>
<dbReference type="PANTHER" id="PTHR10309:SF0">
    <property type="entry name" value="MANNOSE-6-PHOSPHATE ISOMERASE"/>
    <property type="match status" value="1"/>
</dbReference>
<dbReference type="GO" id="GO:0004476">
    <property type="term" value="F:mannose-6-phosphate isomerase activity"/>
    <property type="evidence" value="ECO:0007669"/>
    <property type="project" value="UniProtKB-EC"/>
</dbReference>
<dbReference type="Pfam" id="PF20511">
    <property type="entry name" value="PMI_typeI_cat"/>
    <property type="match status" value="1"/>
</dbReference>
<dbReference type="CDD" id="cd07011">
    <property type="entry name" value="cupin_PMI_type_I_N"/>
    <property type="match status" value="1"/>
</dbReference>
<evidence type="ECO:0000256" key="2">
    <source>
        <dbReference type="ARBA" id="ARBA00001947"/>
    </source>
</evidence>
<keyword evidence="10" id="KW-1185">Reference proteome</keyword>
<dbReference type="InterPro" id="IPR001250">
    <property type="entry name" value="Man6P_Isoase-1"/>
</dbReference>
<evidence type="ECO:0000259" key="8">
    <source>
        <dbReference type="Pfam" id="PF20511"/>
    </source>
</evidence>
<dbReference type="EMBL" id="JBHEZZ010000014">
    <property type="protein sequence ID" value="MFC1404247.1"/>
    <property type="molecule type" value="Genomic_DNA"/>
</dbReference>